<dbReference type="EMBL" id="JBHSGG010000010">
    <property type="protein sequence ID" value="MFC4727359.1"/>
    <property type="molecule type" value="Genomic_DNA"/>
</dbReference>
<evidence type="ECO:0000256" key="2">
    <source>
        <dbReference type="SAM" id="Phobius"/>
    </source>
</evidence>
<keyword evidence="2" id="KW-0812">Transmembrane</keyword>
<reference evidence="4" key="1">
    <citation type="journal article" date="2019" name="Int. J. Syst. Evol. Microbiol.">
        <title>The Global Catalogue of Microorganisms (GCM) 10K type strain sequencing project: providing services to taxonomists for standard genome sequencing and annotation.</title>
        <authorList>
            <consortium name="The Broad Institute Genomics Platform"/>
            <consortium name="The Broad Institute Genome Sequencing Center for Infectious Disease"/>
            <person name="Wu L."/>
            <person name="Ma J."/>
        </authorList>
    </citation>
    <scope>NUCLEOTIDE SEQUENCE [LARGE SCALE GENOMIC DNA]</scope>
    <source>
        <strain evidence="4">CGMCC 1.13574</strain>
    </source>
</reference>
<dbReference type="Proteomes" id="UP001595892">
    <property type="component" value="Unassembled WGS sequence"/>
</dbReference>
<dbReference type="RefSeq" id="WP_377003374.1">
    <property type="nucleotide sequence ID" value="NZ_JBHSGG010000010.1"/>
</dbReference>
<sequence>MTDTQILLTFIGTLITVITGIVGFRALRNGKAEDVIYEGLTQDAKRLGQLVARLRTQLDEEIATRHANEQKLRRDLAEAEALIARFKVEVDLLRSQVKGLGAEPVA</sequence>
<evidence type="ECO:0000256" key="1">
    <source>
        <dbReference type="SAM" id="Coils"/>
    </source>
</evidence>
<feature type="transmembrane region" description="Helical" evidence="2">
    <location>
        <begin position="6"/>
        <end position="27"/>
    </location>
</feature>
<protein>
    <submittedName>
        <fullName evidence="3">Uncharacterized protein</fullName>
    </submittedName>
</protein>
<evidence type="ECO:0000313" key="4">
    <source>
        <dbReference type="Proteomes" id="UP001595892"/>
    </source>
</evidence>
<feature type="coiled-coil region" evidence="1">
    <location>
        <begin position="37"/>
        <end position="96"/>
    </location>
</feature>
<accession>A0ABV9NIQ1</accession>
<gene>
    <name evidence="3" type="ORF">ACFO3Q_04145</name>
</gene>
<proteinExistence type="predicted"/>
<evidence type="ECO:0000313" key="3">
    <source>
        <dbReference type="EMBL" id="MFC4727359.1"/>
    </source>
</evidence>
<comment type="caution">
    <text evidence="3">The sequence shown here is derived from an EMBL/GenBank/DDBJ whole genome shotgun (WGS) entry which is preliminary data.</text>
</comment>
<organism evidence="3 4">
    <name type="scientific">Coralloluteibacterium thermophilum</name>
    <dbReference type="NCBI Taxonomy" id="2707049"/>
    <lineage>
        <taxon>Bacteria</taxon>
        <taxon>Pseudomonadati</taxon>
        <taxon>Pseudomonadota</taxon>
        <taxon>Gammaproteobacteria</taxon>
        <taxon>Lysobacterales</taxon>
        <taxon>Lysobacteraceae</taxon>
        <taxon>Coralloluteibacterium</taxon>
    </lineage>
</organism>
<keyword evidence="1" id="KW-0175">Coiled coil</keyword>
<keyword evidence="2" id="KW-0472">Membrane</keyword>
<keyword evidence="2" id="KW-1133">Transmembrane helix</keyword>
<name>A0ABV9NIQ1_9GAMM</name>
<keyword evidence="4" id="KW-1185">Reference proteome</keyword>